<dbReference type="Gene3D" id="3.30.390.110">
    <property type="match status" value="1"/>
</dbReference>
<dbReference type="GO" id="GO:0005840">
    <property type="term" value="C:ribosome"/>
    <property type="evidence" value="ECO:0007669"/>
    <property type="project" value="UniProtKB-KW"/>
</dbReference>
<keyword evidence="2 5" id="KW-0689">Ribosomal protein</keyword>
<evidence type="ECO:0000256" key="3">
    <source>
        <dbReference type="ARBA" id="ARBA00023274"/>
    </source>
</evidence>
<name>A0A0L0D130_THETB</name>
<gene>
    <name evidence="5" type="ORF">AMSG_00066</name>
</gene>
<dbReference type="RefSeq" id="XP_013762933.1">
    <property type="nucleotide sequence ID" value="XM_013907479.1"/>
</dbReference>
<dbReference type="EMBL" id="GL349433">
    <property type="protein sequence ID" value="KNC45952.1"/>
    <property type="molecule type" value="Genomic_DNA"/>
</dbReference>
<sequence>MSADLVWKLVNQSHSKLKKQKSIGVTFSAEKGNVANINTRAFSGYSPEAVDVTVFRNRVVVSVADKDSINKPATRFNRTSLKPEAQLSSKAAIAATLAAGVNPVVARMAAARADRLSRHGVHKVKRSKK</sequence>
<evidence type="ECO:0000313" key="5">
    <source>
        <dbReference type="EMBL" id="KNC45952.1"/>
    </source>
</evidence>
<dbReference type="GeneID" id="25559891"/>
<evidence type="ECO:0000256" key="1">
    <source>
        <dbReference type="ARBA" id="ARBA00007926"/>
    </source>
</evidence>
<dbReference type="GO" id="GO:1990904">
    <property type="term" value="C:ribonucleoprotein complex"/>
    <property type="evidence" value="ECO:0007669"/>
    <property type="project" value="UniProtKB-KW"/>
</dbReference>
<evidence type="ECO:0000259" key="4">
    <source>
        <dbReference type="Pfam" id="PF01778"/>
    </source>
</evidence>
<keyword evidence="3" id="KW-0687">Ribonucleoprotein</keyword>
<dbReference type="Pfam" id="PF01778">
    <property type="entry name" value="Ribosomal_L28e"/>
    <property type="match status" value="1"/>
</dbReference>
<organism evidence="5 6">
    <name type="scientific">Thecamonas trahens ATCC 50062</name>
    <dbReference type="NCBI Taxonomy" id="461836"/>
    <lineage>
        <taxon>Eukaryota</taxon>
        <taxon>Apusozoa</taxon>
        <taxon>Apusomonadida</taxon>
        <taxon>Apusomonadidae</taxon>
        <taxon>Thecamonas</taxon>
    </lineage>
</organism>
<dbReference type="OrthoDB" id="338850at2759"/>
<proteinExistence type="inferred from homology"/>
<evidence type="ECO:0000313" key="6">
    <source>
        <dbReference type="Proteomes" id="UP000054408"/>
    </source>
</evidence>
<feature type="domain" description="Ribosomal eL28/Mak16" evidence="4">
    <location>
        <begin position="5"/>
        <end position="118"/>
    </location>
</feature>
<evidence type="ECO:0000256" key="2">
    <source>
        <dbReference type="ARBA" id="ARBA00022980"/>
    </source>
</evidence>
<dbReference type="GO" id="GO:0003735">
    <property type="term" value="F:structural constituent of ribosome"/>
    <property type="evidence" value="ECO:0007669"/>
    <property type="project" value="InterPro"/>
</dbReference>
<dbReference type="Proteomes" id="UP000054408">
    <property type="component" value="Unassembled WGS sequence"/>
</dbReference>
<keyword evidence="6" id="KW-1185">Reference proteome</keyword>
<dbReference type="InterPro" id="IPR002672">
    <property type="entry name" value="Ribosomal_eL28"/>
</dbReference>
<reference evidence="5 6" key="1">
    <citation type="submission" date="2010-05" db="EMBL/GenBank/DDBJ databases">
        <title>The Genome Sequence of Thecamonas trahens ATCC 50062.</title>
        <authorList>
            <consortium name="The Broad Institute Genome Sequencing Platform"/>
            <person name="Russ C."/>
            <person name="Cuomo C."/>
            <person name="Shea T."/>
            <person name="Young S.K."/>
            <person name="Zeng Q."/>
            <person name="Koehrsen M."/>
            <person name="Haas B."/>
            <person name="Borodovsky M."/>
            <person name="Guigo R."/>
            <person name="Alvarado L."/>
            <person name="Berlin A."/>
            <person name="Bochicchio J."/>
            <person name="Borenstein D."/>
            <person name="Chapman S."/>
            <person name="Chen Z."/>
            <person name="Freedman E."/>
            <person name="Gellesch M."/>
            <person name="Goldberg J."/>
            <person name="Griggs A."/>
            <person name="Gujja S."/>
            <person name="Heilman E."/>
            <person name="Heiman D."/>
            <person name="Hepburn T."/>
            <person name="Howarth C."/>
            <person name="Jen D."/>
            <person name="Larson L."/>
            <person name="Mehta T."/>
            <person name="Park D."/>
            <person name="Pearson M."/>
            <person name="Roberts A."/>
            <person name="Saif S."/>
            <person name="Shenoy N."/>
            <person name="Sisk P."/>
            <person name="Stolte C."/>
            <person name="Sykes S."/>
            <person name="Thomson T."/>
            <person name="Walk T."/>
            <person name="White J."/>
            <person name="Yandava C."/>
            <person name="Burger G."/>
            <person name="Gray M.W."/>
            <person name="Holland P.W.H."/>
            <person name="King N."/>
            <person name="Lang F.B.F."/>
            <person name="Roger A.J."/>
            <person name="Ruiz-Trillo I."/>
            <person name="Lander E."/>
            <person name="Nusbaum C."/>
        </authorList>
    </citation>
    <scope>NUCLEOTIDE SEQUENCE [LARGE SCALE GENOMIC DNA]</scope>
    <source>
        <strain evidence="5 6">ATCC 50062</strain>
    </source>
</reference>
<dbReference type="PANTHER" id="PTHR10544">
    <property type="entry name" value="60S RIBOSOMAL PROTEIN L28"/>
    <property type="match status" value="1"/>
</dbReference>
<dbReference type="InterPro" id="IPR029004">
    <property type="entry name" value="Ribosomal_eL28/Mak16"/>
</dbReference>
<dbReference type="GO" id="GO:0006412">
    <property type="term" value="P:translation"/>
    <property type="evidence" value="ECO:0007669"/>
    <property type="project" value="InterPro"/>
</dbReference>
<dbReference type="AlphaFoldDB" id="A0A0L0D130"/>
<accession>A0A0L0D130</accession>
<protein>
    <submittedName>
        <fullName evidence="5">Ribosomal protein L28e</fullName>
    </submittedName>
</protein>
<comment type="similarity">
    <text evidence="1">Belongs to the eukaryotic ribosomal protein eL28 family.</text>
</comment>